<feature type="non-terminal residue" evidence="1">
    <location>
        <position position="1"/>
    </location>
</feature>
<organism evidence="1 2">
    <name type="scientific">Sphingomonas bacterium</name>
    <dbReference type="NCBI Taxonomy" id="1895847"/>
    <lineage>
        <taxon>Bacteria</taxon>
        <taxon>Pseudomonadati</taxon>
        <taxon>Pseudomonadota</taxon>
        <taxon>Alphaproteobacteria</taxon>
        <taxon>Sphingomonadales</taxon>
        <taxon>Sphingomonadaceae</taxon>
        <taxon>Sphingomonas</taxon>
    </lineage>
</organism>
<reference evidence="1 2" key="1">
    <citation type="journal article" date="2018" name="Nat. Biotechnol.">
        <title>A standardized bacterial taxonomy based on genome phylogeny substantially revises the tree of life.</title>
        <authorList>
            <person name="Parks D.H."/>
            <person name="Chuvochina M."/>
            <person name="Waite D.W."/>
            <person name="Rinke C."/>
            <person name="Skarshewski A."/>
            <person name="Chaumeil P.A."/>
            <person name="Hugenholtz P."/>
        </authorList>
    </citation>
    <scope>NUCLEOTIDE SEQUENCE [LARGE SCALE GENOMIC DNA]</scope>
    <source>
        <strain evidence="1">UBA9015</strain>
    </source>
</reference>
<accession>A0A3D0W7V3</accession>
<sequence>VKAGKILGIADGGELLNFSFHSPTIVPGMTPYVRDAEDLARFYAWWDAVLDRLDHHGVRPASEADLVAAATTAPLAVAA</sequence>
<comment type="caution">
    <text evidence="1">The sequence shown here is derived from an EMBL/GenBank/DDBJ whole genome shotgun (WGS) entry which is preliminary data.</text>
</comment>
<dbReference type="AlphaFoldDB" id="A0A3D0W7V3"/>
<evidence type="ECO:0000313" key="2">
    <source>
        <dbReference type="Proteomes" id="UP000262699"/>
    </source>
</evidence>
<dbReference type="EMBL" id="DOYJ01000039">
    <property type="protein sequence ID" value="HCB74796.1"/>
    <property type="molecule type" value="Genomic_DNA"/>
</dbReference>
<dbReference type="Proteomes" id="UP000262699">
    <property type="component" value="Unassembled WGS sequence"/>
</dbReference>
<evidence type="ECO:0000313" key="1">
    <source>
        <dbReference type="EMBL" id="HCB74796.1"/>
    </source>
</evidence>
<name>A0A3D0W7V3_9SPHN</name>
<proteinExistence type="predicted"/>
<protein>
    <submittedName>
        <fullName evidence="1">Uncharacterized protein</fullName>
    </submittedName>
</protein>
<gene>
    <name evidence="1" type="ORF">DEP91_01255</name>
</gene>